<dbReference type="Pfam" id="PF00069">
    <property type="entry name" value="Pkinase"/>
    <property type="match status" value="1"/>
</dbReference>
<protein>
    <submittedName>
        <fullName evidence="3">Serine/threonine-protein kinase</fullName>
        <ecNumber evidence="3">2.7.11.1</ecNumber>
    </submittedName>
</protein>
<keyword evidence="1" id="KW-0067">ATP-binding</keyword>
<dbReference type="Gene3D" id="3.30.200.20">
    <property type="entry name" value="Phosphorylase Kinase, domain 1"/>
    <property type="match status" value="1"/>
</dbReference>
<accession>A0AB39YEP5</accession>
<dbReference type="SUPFAM" id="SSF56112">
    <property type="entry name" value="Protein kinase-like (PK-like)"/>
    <property type="match status" value="1"/>
</dbReference>
<dbReference type="GO" id="GO:0007165">
    <property type="term" value="P:signal transduction"/>
    <property type="evidence" value="ECO:0007669"/>
    <property type="project" value="TreeGrafter"/>
</dbReference>
<keyword evidence="3" id="KW-0418">Kinase</keyword>
<feature type="binding site" evidence="1">
    <location>
        <position position="55"/>
    </location>
    <ligand>
        <name>ATP</name>
        <dbReference type="ChEBI" id="CHEBI:30616"/>
    </ligand>
</feature>
<organism evidence="3">
    <name type="scientific">Streptomyces sp. R33</name>
    <dbReference type="NCBI Taxonomy" id="3238629"/>
    <lineage>
        <taxon>Bacteria</taxon>
        <taxon>Bacillati</taxon>
        <taxon>Actinomycetota</taxon>
        <taxon>Actinomycetes</taxon>
        <taxon>Kitasatosporales</taxon>
        <taxon>Streptomycetaceae</taxon>
        <taxon>Streptomyces</taxon>
    </lineage>
</organism>
<keyword evidence="1" id="KW-0547">Nucleotide-binding</keyword>
<dbReference type="EC" id="2.7.11.1" evidence="3"/>
<dbReference type="PANTHER" id="PTHR48011:SF4">
    <property type="entry name" value="MITOGEN-ACTIVATED PROTEIN KINASE KINASE KINASE 19"/>
    <property type="match status" value="1"/>
</dbReference>
<evidence type="ECO:0000256" key="1">
    <source>
        <dbReference type="PROSITE-ProRule" id="PRU10141"/>
    </source>
</evidence>
<feature type="domain" description="Protein kinase" evidence="2">
    <location>
        <begin position="22"/>
        <end position="299"/>
    </location>
</feature>
<dbReference type="InterPro" id="IPR011009">
    <property type="entry name" value="Kinase-like_dom_sf"/>
</dbReference>
<proteinExistence type="predicted"/>
<dbReference type="InterPro" id="IPR000719">
    <property type="entry name" value="Prot_kinase_dom"/>
</dbReference>
<evidence type="ECO:0000259" key="2">
    <source>
        <dbReference type="PROSITE" id="PS50011"/>
    </source>
</evidence>
<dbReference type="EMBL" id="CP165727">
    <property type="protein sequence ID" value="XDV68730.1"/>
    <property type="molecule type" value="Genomic_DNA"/>
</dbReference>
<dbReference type="AlphaFoldDB" id="A0AB39YEP5"/>
<dbReference type="GO" id="GO:0004674">
    <property type="term" value="F:protein serine/threonine kinase activity"/>
    <property type="evidence" value="ECO:0007669"/>
    <property type="project" value="UniProtKB-EC"/>
</dbReference>
<dbReference type="PROSITE" id="PS00107">
    <property type="entry name" value="PROTEIN_KINASE_ATP"/>
    <property type="match status" value="1"/>
</dbReference>
<dbReference type="Pfam" id="PF03995">
    <property type="entry name" value="Inhibitor_I36"/>
    <property type="match status" value="1"/>
</dbReference>
<reference evidence="3" key="1">
    <citation type="submission" date="2024-08" db="EMBL/GenBank/DDBJ databases">
        <authorList>
            <person name="Yu S.T."/>
        </authorList>
    </citation>
    <scope>NUCLEOTIDE SEQUENCE</scope>
    <source>
        <strain evidence="3">R33</strain>
    </source>
</reference>
<dbReference type="RefSeq" id="WP_136227030.1">
    <property type="nucleotide sequence ID" value="NZ_CP165727.1"/>
</dbReference>
<dbReference type="GO" id="GO:0005524">
    <property type="term" value="F:ATP binding"/>
    <property type="evidence" value="ECO:0007669"/>
    <property type="project" value="UniProtKB-UniRule"/>
</dbReference>
<dbReference type="PROSITE" id="PS50011">
    <property type="entry name" value="PROTEIN_KINASE_DOM"/>
    <property type="match status" value="1"/>
</dbReference>
<sequence length="457" mass="49397">MTGRAGQRGALAVPPGYRIGPWVVGHLLGAGAFGSVYAARRALPEPGRPGRAALKVLPTGTRTPRQLRHLSELAERETEVLRRVRTPRLIRMYEVLTLDDPGRPELDGATVLVLEEAEGSLDALLAGGVPPEGPALLAQVCEGLDQLHRAGWVHGDLKPGNVLLMPDGTARLGDFNTAAELEGTHAYSPAFATPDYTPPDLLWSEVGERGTKIRPTADIWAFGVLAHVVLTGSLPLPGGTPAARRDAALRYARGEEELRLSPELPEPWRDIVRDCLARRHEDRARHTAASLLSRVEAAAADRAAPRRVPGILRALDPRRRWRRAVITAGTVALAVLGVVWGSGLLPLGGAAEAGYERCRRGAVCFYAEEDGRGEMCSWVDGDTDWSDGQAPCPWAARSGPRSVYNNGFDLAEGATQVDVLYYAQPDRRELLGCVKVRTRANLTGADRPRSHAWVPNC</sequence>
<dbReference type="CDD" id="cd14014">
    <property type="entry name" value="STKc_PknB_like"/>
    <property type="match status" value="1"/>
</dbReference>
<dbReference type="Gene3D" id="1.10.510.10">
    <property type="entry name" value="Transferase(Phosphotransferase) domain 1"/>
    <property type="match status" value="1"/>
</dbReference>
<dbReference type="SMART" id="SM00220">
    <property type="entry name" value="S_TKc"/>
    <property type="match status" value="1"/>
</dbReference>
<keyword evidence="3" id="KW-0808">Transferase</keyword>
<evidence type="ECO:0000313" key="3">
    <source>
        <dbReference type="EMBL" id="XDV68730.1"/>
    </source>
</evidence>
<name>A0AB39YEP5_9ACTN</name>
<dbReference type="InterPro" id="IPR017441">
    <property type="entry name" value="Protein_kinase_ATP_BS"/>
</dbReference>
<gene>
    <name evidence="3" type="ORF">AB5J51_04200</name>
</gene>
<dbReference type="PANTHER" id="PTHR48011">
    <property type="entry name" value="CCR4-NOT TRANSCRIPTIONAL COMPLEX SUBUNIT CAF120-RELATED"/>
    <property type="match status" value="1"/>
</dbReference>
<dbReference type="InterPro" id="IPR052751">
    <property type="entry name" value="Plant_MAPKKK"/>
</dbReference>